<dbReference type="PANTHER" id="PTHR43312:SF1">
    <property type="entry name" value="NADP-DEPENDENT OXIDOREDUCTASE DOMAIN-CONTAINING PROTEIN"/>
    <property type="match status" value="1"/>
</dbReference>
<dbReference type="EC" id="1.-.-.-" evidence="2"/>
<dbReference type="Gene3D" id="3.20.20.100">
    <property type="entry name" value="NADP-dependent oxidoreductase domain"/>
    <property type="match status" value="1"/>
</dbReference>
<name>G0L2N6_ZOBGA</name>
<evidence type="ECO:0000313" key="2">
    <source>
        <dbReference type="EMBL" id="CAZ95095.1"/>
    </source>
</evidence>
<dbReference type="PANTHER" id="PTHR43312">
    <property type="entry name" value="D-THREO-ALDOSE 1-DEHYDROGENASE"/>
    <property type="match status" value="1"/>
</dbReference>
<dbReference type="SUPFAM" id="SSF51430">
    <property type="entry name" value="NAD(P)-linked oxidoreductase"/>
    <property type="match status" value="1"/>
</dbReference>
<keyword evidence="2" id="KW-0560">Oxidoreductase</keyword>
<protein>
    <submittedName>
        <fullName evidence="2">Aldo/keto reductase related to aryl-alcohol dehydrogenases</fullName>
        <ecNumber evidence="2">1.-.-.-</ecNumber>
    </submittedName>
</protein>
<dbReference type="OrthoDB" id="9773828at2"/>
<dbReference type="GO" id="GO:0016491">
    <property type="term" value="F:oxidoreductase activity"/>
    <property type="evidence" value="ECO:0007669"/>
    <property type="project" value="UniProtKB-KW"/>
</dbReference>
<dbReference type="RefSeq" id="WP_013992407.1">
    <property type="nucleotide sequence ID" value="NC_015844.1"/>
</dbReference>
<sequence>MEYRTLGRTGWKVSEIGFGGWQLGGTWGRVDNRESVDTLLYAFEQGINFVDTAFAYGKGRSEEVIGKALKEWSGDKIYVATKVTPVKQEMTTLDVDGNPPIKGRYPEWYIRQMVEGSLRRLGVERLDLLQLHLWFESGVYELEWLETLNALRLEGKIDKIGVSLADIRPNQGVDLAQLGLVDTIQVMFNIFEQQPMDELFPMGKTTNTGFIARVPLDSGALTGTWTDASYSEWGVEDKRHAMYHGSRFKKTLQRIEDIKNVCQPFYNKLADAALRYALHPEEVGLIIPGMRNKNEVDLNIAISDGAKFPEELANSLKSHRWKHEFYD</sequence>
<dbReference type="InterPro" id="IPR023210">
    <property type="entry name" value="NADP_OxRdtase_dom"/>
</dbReference>
<dbReference type="InterPro" id="IPR053135">
    <property type="entry name" value="AKR2_Oxidoreductase"/>
</dbReference>
<dbReference type="CDD" id="cd19086">
    <property type="entry name" value="AKR_AKR11C1"/>
    <property type="match status" value="1"/>
</dbReference>
<evidence type="ECO:0000313" key="3">
    <source>
        <dbReference type="Proteomes" id="UP000008898"/>
    </source>
</evidence>
<organism evidence="2 3">
    <name type="scientific">Zobellia galactanivorans (strain DSM 12802 / CCUG 47099 / CIP 106680 / NCIMB 13871 / Dsij)</name>
    <dbReference type="NCBI Taxonomy" id="63186"/>
    <lineage>
        <taxon>Bacteria</taxon>
        <taxon>Pseudomonadati</taxon>
        <taxon>Bacteroidota</taxon>
        <taxon>Flavobacteriia</taxon>
        <taxon>Flavobacteriales</taxon>
        <taxon>Flavobacteriaceae</taxon>
        <taxon>Zobellia</taxon>
    </lineage>
</organism>
<gene>
    <name evidence="2" type="ordered locus">zobellia_1038</name>
</gene>
<dbReference type="AlphaFoldDB" id="G0L2N6"/>
<dbReference type="STRING" id="63186.ZOBELLIA_1038"/>
<reference evidence="2 3" key="2">
    <citation type="journal article" date="2012" name="Environ. Microbiol.">
        <title>Characterization of the first alginolytic operons in a marine bacterium: from their emergence in marine Flavobacteriia to their independent transfers to marine Proteobacteria and human gut Bacteroides.</title>
        <authorList>
            <person name="Thomas F."/>
            <person name="Barbeyron T."/>
            <person name="Tonon T."/>
            <person name="Genicot S."/>
            <person name="Czjzek M."/>
            <person name="Michel G."/>
        </authorList>
    </citation>
    <scope>NUCLEOTIDE SEQUENCE [LARGE SCALE GENOMIC DNA]</scope>
    <source>
        <strain evidence="3">DSM 12802 / CCUG 47099 / CIP 106680 / NCIMB 13871 / Dsij</strain>
    </source>
</reference>
<keyword evidence="3" id="KW-1185">Reference proteome</keyword>
<proteinExistence type="predicted"/>
<evidence type="ECO:0000259" key="1">
    <source>
        <dbReference type="Pfam" id="PF00248"/>
    </source>
</evidence>
<dbReference type="KEGG" id="zga:ZOBELLIA_1038"/>
<feature type="domain" description="NADP-dependent oxidoreductase" evidence="1">
    <location>
        <begin position="15"/>
        <end position="319"/>
    </location>
</feature>
<dbReference type="Proteomes" id="UP000008898">
    <property type="component" value="Chromosome"/>
</dbReference>
<accession>G0L2N6</accession>
<dbReference type="Pfam" id="PF00248">
    <property type="entry name" value="Aldo_ket_red"/>
    <property type="match status" value="1"/>
</dbReference>
<dbReference type="EMBL" id="FP476056">
    <property type="protein sequence ID" value="CAZ95095.1"/>
    <property type="molecule type" value="Genomic_DNA"/>
</dbReference>
<reference evidence="3" key="1">
    <citation type="submission" date="2009-07" db="EMBL/GenBank/DDBJ databases">
        <title>Complete genome sequence of Zobellia galactanivorans Dsij.</title>
        <authorList>
            <consortium name="Genoscope - CEA"/>
        </authorList>
    </citation>
    <scope>NUCLEOTIDE SEQUENCE [LARGE SCALE GENOMIC DNA]</scope>
    <source>
        <strain evidence="3">DSM 12802 / CCUG 47099 / CIP 106680 / NCIMB 13871 / Dsij</strain>
    </source>
</reference>
<dbReference type="InterPro" id="IPR036812">
    <property type="entry name" value="NAD(P)_OxRdtase_dom_sf"/>
</dbReference>
<dbReference type="HOGENOM" id="CLU_023205_2_3_10"/>